<dbReference type="AlphaFoldDB" id="A0A1A9VK48"/>
<evidence type="ECO:0000313" key="1">
    <source>
        <dbReference type="EnsemblMetazoa" id="GAUT039639-PA"/>
    </source>
</evidence>
<keyword evidence="2" id="KW-1185">Reference proteome</keyword>
<name>A0A1A9VK48_GLOAU</name>
<dbReference type="EnsemblMetazoa" id="GAUT039639-RA">
    <property type="protein sequence ID" value="GAUT039639-PA"/>
    <property type="gene ID" value="GAUT039639"/>
</dbReference>
<accession>A0A1A9VK48</accession>
<dbReference type="SUPFAM" id="SSF48403">
    <property type="entry name" value="Ankyrin repeat"/>
    <property type="match status" value="1"/>
</dbReference>
<organism evidence="1 2">
    <name type="scientific">Glossina austeni</name>
    <name type="common">Savannah tsetse fly</name>
    <dbReference type="NCBI Taxonomy" id="7395"/>
    <lineage>
        <taxon>Eukaryota</taxon>
        <taxon>Metazoa</taxon>
        <taxon>Ecdysozoa</taxon>
        <taxon>Arthropoda</taxon>
        <taxon>Hexapoda</taxon>
        <taxon>Insecta</taxon>
        <taxon>Pterygota</taxon>
        <taxon>Neoptera</taxon>
        <taxon>Endopterygota</taxon>
        <taxon>Diptera</taxon>
        <taxon>Brachycera</taxon>
        <taxon>Muscomorpha</taxon>
        <taxon>Hippoboscoidea</taxon>
        <taxon>Glossinidae</taxon>
        <taxon>Glossina</taxon>
    </lineage>
</organism>
<sequence>MFQTYMIAALNVIATIIPTPGVLVNNLQSSSFSPCSENNAAAICLASTHTAEEMGYDVDSKDSHGCTSLFCAVIEREPEVLQVLYQHYFQANVESLCRECCINSGDNSLPCCFFISSGAINLASKI</sequence>
<dbReference type="VEuPathDB" id="VectorBase:GAUT039639"/>
<dbReference type="Proteomes" id="UP000078200">
    <property type="component" value="Unassembled WGS sequence"/>
</dbReference>
<reference evidence="1" key="1">
    <citation type="submission" date="2020-05" db="UniProtKB">
        <authorList>
            <consortium name="EnsemblMetazoa"/>
        </authorList>
    </citation>
    <scope>IDENTIFICATION</scope>
    <source>
        <strain evidence="1">TTRI</strain>
    </source>
</reference>
<proteinExistence type="predicted"/>
<protein>
    <recommendedName>
        <fullName evidence="3">ANK_REP_REGION domain-containing protein</fullName>
    </recommendedName>
</protein>
<evidence type="ECO:0008006" key="3">
    <source>
        <dbReference type="Google" id="ProtNLM"/>
    </source>
</evidence>
<dbReference type="InterPro" id="IPR036770">
    <property type="entry name" value="Ankyrin_rpt-contain_sf"/>
</dbReference>
<evidence type="ECO:0000313" key="2">
    <source>
        <dbReference type="Proteomes" id="UP000078200"/>
    </source>
</evidence>